<keyword evidence="11 13" id="KW-1071">Ligand-gated ion channel</keyword>
<dbReference type="InterPro" id="IPR028082">
    <property type="entry name" value="Peripla_BP_I"/>
</dbReference>
<dbReference type="InterPro" id="IPR017103">
    <property type="entry name" value="Iontropic_Glu_rcpt_pln"/>
</dbReference>
<keyword evidence="14" id="KW-1015">Disulfide bond</keyword>
<comment type="similarity">
    <text evidence="2 13">Belongs to the glutamate-gated ion channel (TC 1.A.10.1) family.</text>
</comment>
<dbReference type="GeneID" id="113865132"/>
<keyword evidence="10" id="KW-0325">Glycoprotein</keyword>
<gene>
    <name evidence="18" type="primary">LOC113865132</name>
</gene>
<evidence type="ECO:0000313" key="18">
    <source>
        <dbReference type="RefSeq" id="XP_027355312.1"/>
    </source>
</evidence>
<dbReference type="CDD" id="cd19990">
    <property type="entry name" value="PBP1_GABAb_receptor_plant"/>
    <property type="match status" value="1"/>
</dbReference>
<feature type="disulfide bond" evidence="14">
    <location>
        <begin position="694"/>
        <end position="748"/>
    </location>
</feature>
<proteinExistence type="inferred from homology"/>
<dbReference type="Pfam" id="PF10613">
    <property type="entry name" value="Lig_chan-Glu_bd"/>
    <property type="match status" value="1"/>
</dbReference>
<accession>A0A8B8LGU0</accession>
<dbReference type="FunFam" id="1.10.287.70:FF:000172">
    <property type="entry name" value="Glutamate receptor"/>
    <property type="match status" value="1"/>
</dbReference>
<dbReference type="CDD" id="cd13686">
    <property type="entry name" value="GluR_Plant"/>
    <property type="match status" value="1"/>
</dbReference>
<protein>
    <recommendedName>
        <fullName evidence="13">Glutamate receptor</fullName>
    </recommendedName>
</protein>
<dbReference type="FunFam" id="3.40.190.10:FF:000054">
    <property type="entry name" value="Glutamate receptor"/>
    <property type="match status" value="1"/>
</dbReference>
<dbReference type="Proteomes" id="UP000694853">
    <property type="component" value="Unplaced"/>
</dbReference>
<dbReference type="Gene3D" id="3.40.190.10">
    <property type="entry name" value="Periplasmic binding protein-like II"/>
    <property type="match status" value="2"/>
</dbReference>
<dbReference type="Gene3D" id="1.10.287.70">
    <property type="match status" value="1"/>
</dbReference>
<keyword evidence="4 15" id="KW-0812">Transmembrane</keyword>
<name>A0A8B8LGU0_ABRPR</name>
<evidence type="ECO:0000256" key="15">
    <source>
        <dbReference type="SAM" id="Phobius"/>
    </source>
</evidence>
<feature type="transmembrane region" description="Helical" evidence="15">
    <location>
        <begin position="589"/>
        <end position="613"/>
    </location>
</feature>
<feature type="transmembrane region" description="Helical" evidence="15">
    <location>
        <begin position="528"/>
        <end position="547"/>
    </location>
</feature>
<dbReference type="Pfam" id="PF01094">
    <property type="entry name" value="ANF_receptor"/>
    <property type="match status" value="1"/>
</dbReference>
<dbReference type="GO" id="GO:0016020">
    <property type="term" value="C:membrane"/>
    <property type="evidence" value="ECO:0007669"/>
    <property type="project" value="UniProtKB-SubCell"/>
</dbReference>
<evidence type="ECO:0000256" key="6">
    <source>
        <dbReference type="ARBA" id="ARBA00022989"/>
    </source>
</evidence>
<comment type="function">
    <text evidence="13">Glutamate-gated receptor that probably acts as non-selective cation channel.</text>
</comment>
<keyword evidence="17" id="KW-1185">Reference proteome</keyword>
<evidence type="ECO:0000256" key="9">
    <source>
        <dbReference type="ARBA" id="ARBA00023170"/>
    </source>
</evidence>
<dbReference type="SMART" id="SM00079">
    <property type="entry name" value="PBPe"/>
    <property type="match status" value="1"/>
</dbReference>
<comment type="subcellular location">
    <subcellularLocation>
        <location evidence="1">Membrane</location>
        <topology evidence="1">Multi-pass membrane protein</topology>
    </subcellularLocation>
</comment>
<feature type="domain" description="Ionotropic glutamate receptor C-terminal" evidence="16">
    <location>
        <begin position="406"/>
        <end position="745"/>
    </location>
</feature>
<dbReference type="RefSeq" id="XP_027355312.1">
    <property type="nucleotide sequence ID" value="XM_027499511.1"/>
</dbReference>
<feature type="transmembrane region" description="Helical" evidence="15">
    <location>
        <begin position="559"/>
        <end position="577"/>
    </location>
</feature>
<dbReference type="KEGG" id="aprc:113865132"/>
<evidence type="ECO:0000259" key="16">
    <source>
        <dbReference type="SMART" id="SM00079"/>
    </source>
</evidence>
<reference evidence="18" key="2">
    <citation type="submission" date="2025-08" db="UniProtKB">
        <authorList>
            <consortium name="RefSeq"/>
        </authorList>
    </citation>
    <scope>IDENTIFICATION</scope>
    <source>
        <tissue evidence="18">Young leaves</tissue>
    </source>
</reference>
<dbReference type="AlphaFoldDB" id="A0A8B8LGU0"/>
<keyword evidence="3 13" id="KW-0813">Transport</keyword>
<keyword evidence="12 13" id="KW-0407">Ion channel</keyword>
<dbReference type="InterPro" id="IPR019594">
    <property type="entry name" value="Glu/Gly-bd"/>
</dbReference>
<keyword evidence="5" id="KW-0732">Signal</keyword>
<evidence type="ECO:0000256" key="2">
    <source>
        <dbReference type="ARBA" id="ARBA00008685"/>
    </source>
</evidence>
<organism evidence="17 18">
    <name type="scientific">Abrus precatorius</name>
    <name type="common">Indian licorice</name>
    <name type="synonym">Glycine abrus</name>
    <dbReference type="NCBI Taxonomy" id="3816"/>
    <lineage>
        <taxon>Eukaryota</taxon>
        <taxon>Viridiplantae</taxon>
        <taxon>Streptophyta</taxon>
        <taxon>Embryophyta</taxon>
        <taxon>Tracheophyta</taxon>
        <taxon>Spermatophyta</taxon>
        <taxon>Magnoliopsida</taxon>
        <taxon>eudicotyledons</taxon>
        <taxon>Gunneridae</taxon>
        <taxon>Pentapetalae</taxon>
        <taxon>rosids</taxon>
        <taxon>fabids</taxon>
        <taxon>Fabales</taxon>
        <taxon>Fabaceae</taxon>
        <taxon>Papilionoideae</taxon>
        <taxon>50 kb inversion clade</taxon>
        <taxon>NPAAA clade</taxon>
        <taxon>indigoferoid/millettioid clade</taxon>
        <taxon>Abreae</taxon>
        <taxon>Abrus</taxon>
    </lineage>
</organism>
<dbReference type="SUPFAM" id="SSF53822">
    <property type="entry name" value="Periplasmic binding protein-like I"/>
    <property type="match status" value="1"/>
</dbReference>
<evidence type="ECO:0000256" key="3">
    <source>
        <dbReference type="ARBA" id="ARBA00022448"/>
    </source>
</evidence>
<evidence type="ECO:0000256" key="8">
    <source>
        <dbReference type="ARBA" id="ARBA00023136"/>
    </source>
</evidence>
<sequence length="811" mass="91384">MHVILPRNSEADVSSDVKGIIGAILDGSSRIGQEQAVAMKLTLEDFHHNSNQSFTLHVRDSKGDPLLAAIAAKDLIDNQKVQAIVGPQTWEETSLVADVCNQRSIPLLSLADTTPKWAIEKWQFLLQSSPSQVMQMKAIAEIVKSWNLYKVSIIYEDGDSSSAEVLPQLYEALTEVGTELSNVLAIPPFVSSSLSQELEKLRGGQCRVFIVHLSLPSALHLFETAKRTNMMEEGNVWISTSTFTNLVHSLNTSTISNLQGIIGVKSYIPNLWHQYANFYHRFRREFSSANFEEYNYEPGIFAAQAYDAAWTVLQAMRETKPKQGQLFLNKILLSNFTGLSGKIQFTDKKLSPARTFQIIDVIGRSYREIGFWSDGHSFSKSLDQNASYSSFVKEFGKMINPTCSKRLRIGVPSTSTFKQYVDVTQDHSEKVTSFEGFAIDLFEETVKKLPYHLEYEFFAFNGTYDDLVKQVYYKKYDAVVGDVAIVSSRYEYVSFTQPYTDPGVVMIVPVKPKTGNRAWLFMKPFTKLMWVLILVIIFYNGFVVWMIERNHCPELKGPILHQTTTMLWLAFFSLFSLNGDRLHSNLSRVAMVVWLFVALIITQTYTASLASMLTVERFEPTVDSIQVLKNSNAKVGYDRGSYLKRYIQDALGINAENIKQFNSSENYAEAFRNKEIAAAFLDIPEAKIFLAKHCKGFTRGPAYKVGGYGFVFPKGSPLIHGVNQALLNISENGTLRDLENSMLASEECKDVDPGAETTSLSPGSFMRTMWSLMTAVIKRWRSRKRLLSGRIHNVAENPLNSSNISNMQILA</sequence>
<dbReference type="InterPro" id="IPR044440">
    <property type="entry name" value="GABAb_receptor_plant_PBP1"/>
</dbReference>
<dbReference type="InterPro" id="IPR015683">
    <property type="entry name" value="Ionotropic_Glu_rcpt"/>
</dbReference>
<evidence type="ECO:0000256" key="7">
    <source>
        <dbReference type="ARBA" id="ARBA00023065"/>
    </source>
</evidence>
<evidence type="ECO:0000256" key="1">
    <source>
        <dbReference type="ARBA" id="ARBA00004141"/>
    </source>
</evidence>
<dbReference type="InterPro" id="IPR001320">
    <property type="entry name" value="Iontro_rcpt_C"/>
</dbReference>
<keyword evidence="8 13" id="KW-0472">Membrane</keyword>
<evidence type="ECO:0000256" key="5">
    <source>
        <dbReference type="ARBA" id="ARBA00022729"/>
    </source>
</evidence>
<keyword evidence="9 13" id="KW-0675">Receptor</keyword>
<dbReference type="OrthoDB" id="5984008at2759"/>
<dbReference type="FunFam" id="3.40.50.2300:FF:000188">
    <property type="entry name" value="Glutamate receptor"/>
    <property type="match status" value="1"/>
</dbReference>
<keyword evidence="6 15" id="KW-1133">Transmembrane helix</keyword>
<keyword evidence="7 13" id="KW-0406">Ion transport</keyword>
<evidence type="ECO:0000256" key="11">
    <source>
        <dbReference type="ARBA" id="ARBA00023286"/>
    </source>
</evidence>
<evidence type="ECO:0000256" key="4">
    <source>
        <dbReference type="ARBA" id="ARBA00022692"/>
    </source>
</evidence>
<dbReference type="Pfam" id="PF00060">
    <property type="entry name" value="Lig_chan"/>
    <property type="match status" value="1"/>
</dbReference>
<dbReference type="Gene3D" id="3.40.50.2300">
    <property type="match status" value="2"/>
</dbReference>
<evidence type="ECO:0000256" key="14">
    <source>
        <dbReference type="PIRSR" id="PIRSR037090-50"/>
    </source>
</evidence>
<dbReference type="PANTHER" id="PTHR18966">
    <property type="entry name" value="IONOTROPIC GLUTAMATE RECEPTOR"/>
    <property type="match status" value="1"/>
</dbReference>
<reference evidence="17" key="1">
    <citation type="journal article" date="2019" name="Toxins">
        <title>Detection of Abrin-Like and Prepropulchellin-Like Toxin Genes and Transcripts Using Whole Genome Sequencing and Full-Length Transcript Sequencing of Abrus precatorius.</title>
        <authorList>
            <person name="Hovde B.T."/>
            <person name="Daligault H.E."/>
            <person name="Hanschen E.R."/>
            <person name="Kunde Y.A."/>
            <person name="Johnson M.B."/>
            <person name="Starkenburg S.R."/>
            <person name="Johnson S.L."/>
        </authorList>
    </citation>
    <scope>NUCLEOTIDE SEQUENCE [LARGE SCALE GENOMIC DNA]</scope>
</reference>
<evidence type="ECO:0000256" key="13">
    <source>
        <dbReference type="PIRNR" id="PIRNR037090"/>
    </source>
</evidence>
<dbReference type="GO" id="GO:0015276">
    <property type="term" value="F:ligand-gated monoatomic ion channel activity"/>
    <property type="evidence" value="ECO:0007669"/>
    <property type="project" value="InterPro"/>
</dbReference>
<evidence type="ECO:0000256" key="12">
    <source>
        <dbReference type="ARBA" id="ARBA00023303"/>
    </source>
</evidence>
<evidence type="ECO:0000313" key="17">
    <source>
        <dbReference type="Proteomes" id="UP000694853"/>
    </source>
</evidence>
<evidence type="ECO:0000256" key="10">
    <source>
        <dbReference type="ARBA" id="ARBA00023180"/>
    </source>
</evidence>
<dbReference type="InterPro" id="IPR001828">
    <property type="entry name" value="ANF_lig-bd_rcpt"/>
</dbReference>
<dbReference type="PIRSF" id="PIRSF037090">
    <property type="entry name" value="Iontro_Glu-like_rcpt_pln"/>
    <property type="match status" value="1"/>
</dbReference>
<dbReference type="SUPFAM" id="SSF53850">
    <property type="entry name" value="Periplasmic binding protein-like II"/>
    <property type="match status" value="1"/>
</dbReference>